<evidence type="ECO:0000313" key="1">
    <source>
        <dbReference type="EMBL" id="AUR80271.1"/>
    </source>
</evidence>
<gene>
    <name evidence="1" type="ORF">pDE105_00125</name>
</gene>
<keyword evidence="1" id="KW-0614">Plasmid</keyword>
<sequence length="118" mass="13343">MAELCVDQIGQRRPVGFVADVPGLQPSQLGVGRAGARLRHLGQAQVDRVGEDRGQQQVLVFGRVARFQMREMPSEARPFVHLQQQFGDLDVRQDHCRLVDQRLGGVGYRRVERRDLQA</sequence>
<name>A0A2I7QG20_SHISO</name>
<reference evidence="1" key="1">
    <citation type="submission" date="2017-11" db="EMBL/GenBank/DDBJ databases">
        <title>Emergence of Azithromycin resistance Shigella in Southeast Asia.</title>
        <authorList>
            <person name="Pham D.T."/>
            <person name="Baker S.G."/>
            <person name="Darton T."/>
            <person name="Nguyen T."/>
            <person name="Ha T.T."/>
            <person name="Campbell J."/>
        </authorList>
    </citation>
    <scope>NUCLEOTIDE SEQUENCE</scope>
    <source>
        <strain evidence="1">DE105</strain>
        <plasmid evidence="1">pDE105</plasmid>
    </source>
</reference>
<protein>
    <submittedName>
        <fullName evidence="1">Uncharacterized protein</fullName>
    </submittedName>
</protein>
<dbReference type="EMBL" id="MG569891">
    <property type="protein sequence ID" value="AUR80271.1"/>
    <property type="molecule type" value="Genomic_DNA"/>
</dbReference>
<accession>A0A2I7QG20</accession>
<geneLocation type="plasmid" evidence="1">
    <name>pDE105</name>
</geneLocation>
<dbReference type="AlphaFoldDB" id="A0A2I7QG20"/>
<proteinExistence type="predicted"/>
<organism evidence="1">
    <name type="scientific">Shigella sonnei</name>
    <dbReference type="NCBI Taxonomy" id="624"/>
    <lineage>
        <taxon>Bacteria</taxon>
        <taxon>Pseudomonadati</taxon>
        <taxon>Pseudomonadota</taxon>
        <taxon>Gammaproteobacteria</taxon>
        <taxon>Enterobacterales</taxon>
        <taxon>Enterobacteriaceae</taxon>
        <taxon>Shigella</taxon>
    </lineage>
</organism>